<dbReference type="OMA" id="GHKAGPY"/>
<dbReference type="Gene3D" id="2.130.10.10">
    <property type="entry name" value="YVTN repeat-like/Quinoprotein amine dehydrogenase"/>
    <property type="match status" value="2"/>
</dbReference>
<organism evidence="4 5">
    <name type="scientific">Plasmopara halstedii</name>
    <name type="common">Downy mildew of sunflower</name>
    <dbReference type="NCBI Taxonomy" id="4781"/>
    <lineage>
        <taxon>Eukaryota</taxon>
        <taxon>Sar</taxon>
        <taxon>Stramenopiles</taxon>
        <taxon>Oomycota</taxon>
        <taxon>Peronosporomycetes</taxon>
        <taxon>Peronosporales</taxon>
        <taxon>Peronosporaceae</taxon>
        <taxon>Plasmopara</taxon>
    </lineage>
</organism>
<dbReference type="InterPro" id="IPR001680">
    <property type="entry name" value="WD40_rpt"/>
</dbReference>
<dbReference type="InterPro" id="IPR050505">
    <property type="entry name" value="WDR55/POC1"/>
</dbReference>
<dbReference type="GeneID" id="36403530"/>
<keyword evidence="3" id="KW-0175">Coiled coil</keyword>
<accession>A0A0P1ADK3</accession>
<dbReference type="RefSeq" id="XP_024574766.1">
    <property type="nucleotide sequence ID" value="XM_024723829.1"/>
</dbReference>
<dbReference type="PANTHER" id="PTHR44019">
    <property type="entry name" value="WD REPEAT-CONTAINING PROTEIN 55"/>
    <property type="match status" value="1"/>
</dbReference>
<sequence>MELKAENLRLNKALQDLQQRYDHLDASTTKQIQNLIDENEMLAEANRLLLEKQAQNSPKSSEDAFDFCQVPDELLLPGPALKIHPLIALENIHSFGNLLSVSTHASRPEIVITGGADKSICVHDWKTGQRLCMVETSAPVLALAFNPKPELADYFVAAGMDAKHAVYKLEQHEEQWIVRLVCEFHDHNRQGAFKLAWSASGLLFGTGSSDKSLNIYQCSQLGGPGEYVEKIKSFYFNGTVEAMVFAPTIGLESNVADVHELLVVAVRDDCYVHYIDCSTFEKERVNMNPDGIEHVSYTIMDLNLSPSGKFLLAATDSNRNFIFTIKQNVILRNFYGHKAGPYSQPRAVWHPSEKYIISNTEDNGSIYVWSIASEQVVETLDAHEALVRDLTCPAPGSPATSAMLVTVSYDKRLKVWDMCHAESSIKIL</sequence>
<dbReference type="STRING" id="4781.A0A0P1ADK3"/>
<feature type="coiled-coil region" evidence="3">
    <location>
        <begin position="7"/>
        <end position="52"/>
    </location>
</feature>
<dbReference type="OrthoDB" id="1932312at2759"/>
<protein>
    <submittedName>
        <fullName evidence="4">WD40 repeat-containing protein</fullName>
    </submittedName>
</protein>
<evidence type="ECO:0000256" key="2">
    <source>
        <dbReference type="ARBA" id="ARBA00022737"/>
    </source>
</evidence>
<dbReference type="SUPFAM" id="SSF50978">
    <property type="entry name" value="WD40 repeat-like"/>
    <property type="match status" value="1"/>
</dbReference>
<evidence type="ECO:0000313" key="5">
    <source>
        <dbReference type="Proteomes" id="UP000054928"/>
    </source>
</evidence>
<dbReference type="EMBL" id="CCYD01000321">
    <property type="protein sequence ID" value="CEG38397.1"/>
    <property type="molecule type" value="Genomic_DNA"/>
</dbReference>
<dbReference type="InterPro" id="IPR036322">
    <property type="entry name" value="WD40_repeat_dom_sf"/>
</dbReference>
<dbReference type="AlphaFoldDB" id="A0A0P1ADK3"/>
<dbReference type="PANTHER" id="PTHR44019:SF8">
    <property type="entry name" value="POC1 CENTRIOLAR PROTEIN HOMOLOG"/>
    <property type="match status" value="1"/>
</dbReference>
<dbReference type="Proteomes" id="UP000054928">
    <property type="component" value="Unassembled WGS sequence"/>
</dbReference>
<evidence type="ECO:0000313" key="4">
    <source>
        <dbReference type="EMBL" id="CEG38397.1"/>
    </source>
</evidence>
<keyword evidence="2" id="KW-0677">Repeat</keyword>
<reference evidence="5" key="1">
    <citation type="submission" date="2014-09" db="EMBL/GenBank/DDBJ databases">
        <authorList>
            <person name="Sharma Rahul"/>
            <person name="Thines Marco"/>
        </authorList>
    </citation>
    <scope>NUCLEOTIDE SEQUENCE [LARGE SCALE GENOMIC DNA]</scope>
</reference>
<evidence type="ECO:0000256" key="3">
    <source>
        <dbReference type="SAM" id="Coils"/>
    </source>
</evidence>
<dbReference type="InterPro" id="IPR015943">
    <property type="entry name" value="WD40/YVTN_repeat-like_dom_sf"/>
</dbReference>
<evidence type="ECO:0000256" key="1">
    <source>
        <dbReference type="ARBA" id="ARBA00022574"/>
    </source>
</evidence>
<dbReference type="Pfam" id="PF00400">
    <property type="entry name" value="WD40"/>
    <property type="match status" value="1"/>
</dbReference>
<proteinExistence type="predicted"/>
<keyword evidence="1" id="KW-0853">WD repeat</keyword>
<name>A0A0P1ADK3_PLAHL</name>
<dbReference type="SMART" id="SM00320">
    <property type="entry name" value="WD40"/>
    <property type="match status" value="5"/>
</dbReference>
<keyword evidence="5" id="KW-1185">Reference proteome</keyword>